<proteinExistence type="predicted"/>
<dbReference type="InterPro" id="IPR010546">
    <property type="entry name" value="DUF1120"/>
</dbReference>
<dbReference type="Gene3D" id="2.60.40.1090">
    <property type="entry name" value="Fimbrial-type adhesion domain"/>
    <property type="match status" value="1"/>
</dbReference>
<dbReference type="Proteomes" id="UP000254220">
    <property type="component" value="Unassembled WGS sequence"/>
</dbReference>
<dbReference type="InterPro" id="IPR036937">
    <property type="entry name" value="Adhesion_dom_fimbrial_sf"/>
</dbReference>
<evidence type="ECO:0000256" key="1">
    <source>
        <dbReference type="SAM" id="SignalP"/>
    </source>
</evidence>
<dbReference type="AlphaFoldDB" id="A0A379XWH9"/>
<dbReference type="GO" id="GO:0007155">
    <property type="term" value="P:cell adhesion"/>
    <property type="evidence" value="ECO:0007669"/>
    <property type="project" value="InterPro"/>
</dbReference>
<dbReference type="RefSeq" id="WP_079776928.1">
    <property type="nucleotide sequence ID" value="NZ_DADWZK010000014.1"/>
</dbReference>
<evidence type="ECO:0000313" key="2">
    <source>
        <dbReference type="EMBL" id="SUI04871.1"/>
    </source>
</evidence>
<sequence>MNAIFKKGLLASMLAVATSSAMAASSIDIQVKGKIVPSSCTPSFTSGGGIADFGTIKVAALNATTMTALPDLKTIPISITCEEATRVAVTFNDAHADSAPTADLPIVYADTDFSIRTPATAGLGMYNGKKIGAYSIGIQTDAGKATNDKGDNLFPICSDVADATVGWMTKSGSHYMQIETDKSEFYSFTATKGSGQPDAQKQFNFIVGLMAAINPTNDLDITDEATLDGLTNVELVYL</sequence>
<evidence type="ECO:0000313" key="3">
    <source>
        <dbReference type="Proteomes" id="UP000254220"/>
    </source>
</evidence>
<name>A0A379XWH9_SALER</name>
<protein>
    <submittedName>
        <fullName evidence="2">Membrane protein</fullName>
    </submittedName>
</protein>
<keyword evidence="1" id="KW-0732">Signal</keyword>
<dbReference type="EMBL" id="UGYB01000001">
    <property type="protein sequence ID" value="SUI04871.1"/>
    <property type="molecule type" value="Genomic_DNA"/>
</dbReference>
<feature type="signal peptide" evidence="1">
    <location>
        <begin position="1"/>
        <end position="23"/>
    </location>
</feature>
<reference evidence="2 3" key="1">
    <citation type="submission" date="2018-06" db="EMBL/GenBank/DDBJ databases">
        <authorList>
            <consortium name="Pathogen Informatics"/>
            <person name="Doyle S."/>
        </authorList>
    </citation>
    <scope>NUCLEOTIDE SEQUENCE [LARGE SCALE GENOMIC DNA]</scope>
    <source>
        <strain evidence="2 3">NCTC12420</strain>
    </source>
</reference>
<dbReference type="GO" id="GO:0009289">
    <property type="term" value="C:pilus"/>
    <property type="evidence" value="ECO:0007669"/>
    <property type="project" value="InterPro"/>
</dbReference>
<gene>
    <name evidence="2" type="ORF">NCTC12420_04756</name>
</gene>
<organism evidence="2 3">
    <name type="scientific">Salmonella enterica subsp. indica</name>
    <dbReference type="NCBI Taxonomy" id="59207"/>
    <lineage>
        <taxon>Bacteria</taxon>
        <taxon>Pseudomonadati</taxon>
        <taxon>Pseudomonadota</taxon>
        <taxon>Gammaproteobacteria</taxon>
        <taxon>Enterobacterales</taxon>
        <taxon>Enterobacteriaceae</taxon>
        <taxon>Salmonella</taxon>
    </lineage>
</organism>
<dbReference type="Pfam" id="PF06551">
    <property type="entry name" value="DUF1120"/>
    <property type="match status" value="1"/>
</dbReference>
<accession>A0A379XWH9</accession>
<feature type="chain" id="PRO_5016624007" evidence="1">
    <location>
        <begin position="24"/>
        <end position="238"/>
    </location>
</feature>